<dbReference type="AlphaFoldDB" id="A0A4Z1TBB2"/>
<feature type="region of interest" description="Disordered" evidence="1">
    <location>
        <begin position="859"/>
        <end position="879"/>
    </location>
</feature>
<protein>
    <submittedName>
        <fullName evidence="2">Uncharacterized protein</fullName>
    </submittedName>
</protein>
<reference evidence="2 3" key="1">
    <citation type="submission" date="2019-05" db="EMBL/GenBank/DDBJ databases">
        <title>The compact genome of Giardia muris reveals important steps in the evolution of intestinal protozoan parasites.</title>
        <authorList>
            <person name="Xu F."/>
            <person name="Jimenez-Gonzalez A."/>
            <person name="Einarsson E."/>
            <person name="Astvaldsson A."/>
            <person name="Peirasmaki D."/>
            <person name="Eckmann L."/>
            <person name="Andersson J.O."/>
            <person name="Svard S.G."/>
            <person name="Jerlstrom-Hultqvist J."/>
        </authorList>
    </citation>
    <scope>NUCLEOTIDE SEQUENCE [LARGE SCALE GENOMIC DNA]</scope>
    <source>
        <strain evidence="2 3">Roberts-Thomson</strain>
    </source>
</reference>
<comment type="caution">
    <text evidence="2">The sequence shown here is derived from an EMBL/GenBank/DDBJ whole genome shotgun (WGS) entry which is preliminary data.</text>
</comment>
<organism evidence="2 3">
    <name type="scientific">Giardia muris</name>
    <dbReference type="NCBI Taxonomy" id="5742"/>
    <lineage>
        <taxon>Eukaryota</taxon>
        <taxon>Metamonada</taxon>
        <taxon>Diplomonadida</taxon>
        <taxon>Hexamitidae</taxon>
        <taxon>Giardiinae</taxon>
        <taxon>Giardia</taxon>
    </lineage>
</organism>
<name>A0A4Z1TBB2_GIAMU</name>
<accession>A0A4Z1TBB2</accession>
<sequence>MLCDPDALLVVEFCQVQGPTVVASLPAFPCFVGYTHQETLHLLSAVVLRTMSADHKPLPGASRLEALQASYNDETFAHLSYPIAELAAQNPPKFFEAWGQKESRTLHLLYTSTYLPDISARGYVRRFGCIYLSFDAAKLLNFKFGILHALRECMAIVKMGAVITARVDAARYVSALNKAVLELERLKVAYDDLTEPLGPDEQPRKDIPYDSLNKQGFTTPFLTTVGQNISFDCLGDYLVAADGYRQEIIKHFGALRTTTLPPLLCLAMSEAHDTWFDRPYHRLLNDPLMVSLLVEAPVLSTELTMDDVNAIYDPSLLAGITSLLECHPHFIPCQAPDLYVQAKAPLRALHRFLHPLFHTLFLSLLENVYAYYRNTIVDIVYAQQCDASPMVIRFGSAFLFPRTYSTTASSMFTNAVLHSSFTIELSLFDERARSQLHTIGTPPRFALIPAIDEDAIFRLVRCVWFRLYTHPTKPPLQSIDGSVWPPFSANINALQLHLDGLRVLPLRTALHYNYDAHVGHLFLACYHFLGPRIFNNVCTIILQGMSLILFCDSLVVGQLIACFLHTFSIELLTQAESGTRTVDRSLEVQMKICRSVPDFIAYCRSDLATRQPGQAALTILCLDQYRPFLEARHPETLRTDAFEVSLNSFATTTNLSIKAPVQMVEVGGDVRLSRSALDMTESKNVYSHVCSVYRTGVSLGSLAADSANPVEESEEKSPINHVSTPTWQKPLFHSDSDLRLTHLESLRCPVEESTGSEYVESHHHIRNLFADIFLNHSHELEEILMTSNDVRGLLIESVGRIHYWPKEKRNTSIVRRVTGHVKDIRSEKCNSAEQIGRKLQNSISRLLLQVFKPGEFDDETRPSLTMHHEDCDISDSDDRRATEDHSISLLREVHPQTKQEKLNQRLHINDAQIIARIRRALGRIEMDLDADGSSCVERSNFKVQAVDIASRFKVNSGQHDRLKHETLTKRFDSLHEVLEDCGIDLIDHFLSLRFQ</sequence>
<dbReference type="VEuPathDB" id="GiardiaDB:GMRT_15494"/>
<evidence type="ECO:0000313" key="3">
    <source>
        <dbReference type="Proteomes" id="UP000315496"/>
    </source>
</evidence>
<dbReference type="EMBL" id="VDLU01000001">
    <property type="protein sequence ID" value="TNJ29819.1"/>
    <property type="molecule type" value="Genomic_DNA"/>
</dbReference>
<proteinExistence type="predicted"/>
<evidence type="ECO:0000313" key="2">
    <source>
        <dbReference type="EMBL" id="TNJ29819.1"/>
    </source>
</evidence>
<dbReference type="OrthoDB" id="2289278at2759"/>
<feature type="compositionally biased region" description="Basic and acidic residues" evidence="1">
    <location>
        <begin position="866"/>
        <end position="879"/>
    </location>
</feature>
<gene>
    <name evidence="2" type="ORF">GMRT_15494</name>
</gene>
<dbReference type="Proteomes" id="UP000315496">
    <property type="component" value="Chromosome 1"/>
</dbReference>
<keyword evidence="3" id="KW-1185">Reference proteome</keyword>
<evidence type="ECO:0000256" key="1">
    <source>
        <dbReference type="SAM" id="MobiDB-lite"/>
    </source>
</evidence>